<gene>
    <name evidence="3" type="ORF">PSACC_01784</name>
</gene>
<keyword evidence="1" id="KW-0732">Signal</keyword>
<dbReference type="OrthoDB" id="289038at2759"/>
<dbReference type="InterPro" id="IPR001394">
    <property type="entry name" value="Peptidase_C19_UCH"/>
</dbReference>
<keyword evidence="4" id="KW-1185">Reference proteome</keyword>
<feature type="domain" description="USP" evidence="2">
    <location>
        <begin position="18"/>
        <end position="305"/>
    </location>
</feature>
<dbReference type="Proteomes" id="UP000240830">
    <property type="component" value="Unassembled WGS sequence"/>
</dbReference>
<dbReference type="AlphaFoldDB" id="A0A2H9TKW8"/>
<feature type="signal peptide" evidence="1">
    <location>
        <begin position="1"/>
        <end position="15"/>
    </location>
</feature>
<accession>A0A2H9TKW8</accession>
<dbReference type="InterPro" id="IPR028889">
    <property type="entry name" value="USP"/>
</dbReference>
<name>A0A2H9TKW8_9FUNG</name>
<evidence type="ECO:0000256" key="1">
    <source>
        <dbReference type="SAM" id="SignalP"/>
    </source>
</evidence>
<dbReference type="GO" id="GO:0005829">
    <property type="term" value="C:cytosol"/>
    <property type="evidence" value="ECO:0007669"/>
    <property type="project" value="TreeGrafter"/>
</dbReference>
<dbReference type="GO" id="GO:0016579">
    <property type="term" value="P:protein deubiquitination"/>
    <property type="evidence" value="ECO:0007669"/>
    <property type="project" value="InterPro"/>
</dbReference>
<evidence type="ECO:0000313" key="4">
    <source>
        <dbReference type="Proteomes" id="UP000240830"/>
    </source>
</evidence>
<evidence type="ECO:0000259" key="2">
    <source>
        <dbReference type="PROSITE" id="PS50235"/>
    </source>
</evidence>
<dbReference type="GO" id="GO:0005634">
    <property type="term" value="C:nucleus"/>
    <property type="evidence" value="ECO:0007669"/>
    <property type="project" value="TreeGrafter"/>
</dbReference>
<dbReference type="InterPro" id="IPR038765">
    <property type="entry name" value="Papain-like_cys_pep_sf"/>
</dbReference>
<dbReference type="InterPro" id="IPR050164">
    <property type="entry name" value="Peptidase_C19"/>
</dbReference>
<dbReference type="EMBL" id="MTSL01000126">
    <property type="protein sequence ID" value="PJF18382.1"/>
    <property type="molecule type" value="Genomic_DNA"/>
</dbReference>
<sequence length="339" mass="37727">MFLVVLLAVVAAVYGAPVNLVNNMSHTCYITTALQNLFYIPPARSLVYTNSDGELPHSLAQLFAEMQTSSTAVSITSFYRLYIADSQQQDRPGAEWDRPEDPDIFFTKLVEYMVPILGKMFLLEVSRVAYVPVGGQLLEYKTLMEMETSSIQLFLYLDPGVSVEQALAETSFSQSMNITKPADQATVDRFEQAGFTQWGEQLDATVIKKTSAKGDMLVLQVRDNDSDGGSESSNVIYSDTMQVSGETFMLMGLIHTMSGHYAATVCTEASSDTWYHFDDVGVTKVDRSAALAASDNVFMLFYVRQCEWERWVADPTVYKPVIPPDVYASEKIKLDKCGL</sequence>
<dbReference type="Pfam" id="PF00443">
    <property type="entry name" value="UCH"/>
    <property type="match status" value="1"/>
</dbReference>
<proteinExistence type="predicted"/>
<dbReference type="GO" id="GO:0004843">
    <property type="term" value="F:cysteine-type deubiquitinase activity"/>
    <property type="evidence" value="ECO:0007669"/>
    <property type="project" value="InterPro"/>
</dbReference>
<feature type="chain" id="PRO_5014117874" description="USP domain-containing protein" evidence="1">
    <location>
        <begin position="16"/>
        <end position="339"/>
    </location>
</feature>
<dbReference type="STRING" id="1246581.A0A2H9TKW8"/>
<organism evidence="3 4">
    <name type="scientific">Paramicrosporidium saccamoebae</name>
    <dbReference type="NCBI Taxonomy" id="1246581"/>
    <lineage>
        <taxon>Eukaryota</taxon>
        <taxon>Fungi</taxon>
        <taxon>Fungi incertae sedis</taxon>
        <taxon>Cryptomycota</taxon>
        <taxon>Cryptomycota incertae sedis</taxon>
        <taxon>Paramicrosporidium</taxon>
    </lineage>
</organism>
<evidence type="ECO:0000313" key="3">
    <source>
        <dbReference type="EMBL" id="PJF18382.1"/>
    </source>
</evidence>
<dbReference type="Gene3D" id="3.90.70.10">
    <property type="entry name" value="Cysteine proteinases"/>
    <property type="match status" value="2"/>
</dbReference>
<dbReference type="PANTHER" id="PTHR24006">
    <property type="entry name" value="UBIQUITIN CARBOXYL-TERMINAL HYDROLASE"/>
    <property type="match status" value="1"/>
</dbReference>
<protein>
    <recommendedName>
        <fullName evidence="2">USP domain-containing protein</fullName>
    </recommendedName>
</protein>
<dbReference type="PROSITE" id="PS50235">
    <property type="entry name" value="USP_3"/>
    <property type="match status" value="1"/>
</dbReference>
<comment type="caution">
    <text evidence="3">The sequence shown here is derived from an EMBL/GenBank/DDBJ whole genome shotgun (WGS) entry which is preliminary data.</text>
</comment>
<dbReference type="SUPFAM" id="SSF54001">
    <property type="entry name" value="Cysteine proteinases"/>
    <property type="match status" value="1"/>
</dbReference>
<reference evidence="3 4" key="1">
    <citation type="submission" date="2016-10" db="EMBL/GenBank/DDBJ databases">
        <title>The genome of Paramicrosporidium saccamoebae is the missing link in understanding Cryptomycota and Microsporidia evolution.</title>
        <authorList>
            <person name="Quandt C.A."/>
            <person name="Beaudet D."/>
            <person name="Corsaro D."/>
            <person name="Michel R."/>
            <person name="Corradi N."/>
            <person name="James T."/>
        </authorList>
    </citation>
    <scope>NUCLEOTIDE SEQUENCE [LARGE SCALE GENOMIC DNA]</scope>
    <source>
        <strain evidence="3 4">KSL3</strain>
    </source>
</reference>